<evidence type="ECO:0000256" key="5">
    <source>
        <dbReference type="ARBA" id="ARBA00022741"/>
    </source>
</evidence>
<organism evidence="12 13">
    <name type="scientific">Streptomyces rubrogriseus</name>
    <dbReference type="NCBI Taxonomy" id="194673"/>
    <lineage>
        <taxon>Bacteria</taxon>
        <taxon>Bacillati</taxon>
        <taxon>Actinomycetota</taxon>
        <taxon>Actinomycetes</taxon>
        <taxon>Kitasatosporales</taxon>
        <taxon>Streptomycetaceae</taxon>
        <taxon>Streptomyces</taxon>
        <taxon>Streptomyces violaceoruber group</taxon>
    </lineage>
</organism>
<dbReference type="PANTHER" id="PTHR24421:SF10">
    <property type="entry name" value="NITRATE_NITRITE SENSOR PROTEIN NARQ"/>
    <property type="match status" value="1"/>
</dbReference>
<dbReference type="InterPro" id="IPR036890">
    <property type="entry name" value="HATPase_C_sf"/>
</dbReference>
<comment type="caution">
    <text evidence="12">The sequence shown here is derived from an EMBL/GenBank/DDBJ whole genome shotgun (WGS) entry which is preliminary data.</text>
</comment>
<evidence type="ECO:0000256" key="8">
    <source>
        <dbReference type="ARBA" id="ARBA00023012"/>
    </source>
</evidence>
<dbReference type="Gene3D" id="1.20.5.1930">
    <property type="match status" value="1"/>
</dbReference>
<gene>
    <name evidence="12" type="ORF">G3I66_05600</name>
</gene>
<feature type="domain" description="Histidine kinase/HSP90-like ATPase" evidence="10">
    <location>
        <begin position="303"/>
        <end position="390"/>
    </location>
</feature>
<dbReference type="PANTHER" id="PTHR24421">
    <property type="entry name" value="NITRATE/NITRITE SENSOR PROTEIN NARX-RELATED"/>
    <property type="match status" value="1"/>
</dbReference>
<sequence>MHRWQAVRRRIESLVRVLGSERPFTRRADLVLLLVLLVPSAFATGTLGTAPVAWLTACLLIAAAVVVQRTAPLLSLLLAALLTLFYPWFGANLWPAMATVVLSCLAGRRLTRLWPAHLVFLCVAVAGLLLVGTVGQSKDWLSLLMTEFVACVLPWWAGNWWSQRTALTHAGWEHAEQLEWRQRYIADQARMKERARIAQDIHDSLGHELSVMALLAGGLELAPGLSDQHRESVGQLRERCTMATERLHEVIGLLREDPNPSLTPADESVAQLVRRFQRSGTPVRFQEDGARDRPGTPLLSDLAAYRVVQEALTNAAKHAPGAPIDVRVTHTADETVVSVVNERPEQGGSVPAAGSGSGLIGLDERVRLAGGTLRTGPRAGGFEVYARLPRG</sequence>
<proteinExistence type="predicted"/>
<keyword evidence="7" id="KW-0067">ATP-binding</keyword>
<evidence type="ECO:0000256" key="9">
    <source>
        <dbReference type="SAM" id="Phobius"/>
    </source>
</evidence>
<accession>A0A6G3T879</accession>
<keyword evidence="8" id="KW-0902">Two-component regulatory system</keyword>
<evidence type="ECO:0000256" key="7">
    <source>
        <dbReference type="ARBA" id="ARBA00022840"/>
    </source>
</evidence>
<feature type="transmembrane region" description="Helical" evidence="9">
    <location>
        <begin position="114"/>
        <end position="133"/>
    </location>
</feature>
<dbReference type="SUPFAM" id="SSF55874">
    <property type="entry name" value="ATPase domain of HSP90 chaperone/DNA topoisomerase II/histidine kinase"/>
    <property type="match status" value="1"/>
</dbReference>
<feature type="domain" description="Signal transduction histidine kinase subgroup 3 dimerisation and phosphoacceptor" evidence="11">
    <location>
        <begin position="193"/>
        <end position="257"/>
    </location>
</feature>
<dbReference type="AlphaFoldDB" id="A0A6G3T879"/>
<dbReference type="GO" id="GO:0005524">
    <property type="term" value="F:ATP binding"/>
    <property type="evidence" value="ECO:0007669"/>
    <property type="project" value="UniProtKB-KW"/>
</dbReference>
<dbReference type="GO" id="GO:0000155">
    <property type="term" value="F:phosphorelay sensor kinase activity"/>
    <property type="evidence" value="ECO:0007669"/>
    <property type="project" value="InterPro"/>
</dbReference>
<keyword evidence="9" id="KW-1133">Transmembrane helix</keyword>
<evidence type="ECO:0000256" key="6">
    <source>
        <dbReference type="ARBA" id="ARBA00022777"/>
    </source>
</evidence>
<evidence type="ECO:0000259" key="10">
    <source>
        <dbReference type="Pfam" id="PF02518"/>
    </source>
</evidence>
<comment type="catalytic activity">
    <reaction evidence="1">
        <text>ATP + protein L-histidine = ADP + protein N-phospho-L-histidine.</text>
        <dbReference type="EC" id="2.7.13.3"/>
    </reaction>
</comment>
<dbReference type="RefSeq" id="WP_164271437.1">
    <property type="nucleotide sequence ID" value="NZ_JAAGMQ010000158.1"/>
</dbReference>
<dbReference type="CDD" id="cd16917">
    <property type="entry name" value="HATPase_UhpB-NarQ-NarX-like"/>
    <property type="match status" value="1"/>
</dbReference>
<evidence type="ECO:0000313" key="13">
    <source>
        <dbReference type="Proteomes" id="UP000475666"/>
    </source>
</evidence>
<dbReference type="EMBL" id="JAAGMQ010000158">
    <property type="protein sequence ID" value="NEC32655.1"/>
    <property type="molecule type" value="Genomic_DNA"/>
</dbReference>
<evidence type="ECO:0000256" key="1">
    <source>
        <dbReference type="ARBA" id="ARBA00000085"/>
    </source>
</evidence>
<dbReference type="GO" id="GO:0046983">
    <property type="term" value="F:protein dimerization activity"/>
    <property type="evidence" value="ECO:0007669"/>
    <property type="project" value="InterPro"/>
</dbReference>
<dbReference type="InterPro" id="IPR003594">
    <property type="entry name" value="HATPase_dom"/>
</dbReference>
<dbReference type="Gene3D" id="3.30.565.10">
    <property type="entry name" value="Histidine kinase-like ATPase, C-terminal domain"/>
    <property type="match status" value="1"/>
</dbReference>
<evidence type="ECO:0000256" key="3">
    <source>
        <dbReference type="ARBA" id="ARBA00022553"/>
    </source>
</evidence>
<keyword evidence="5" id="KW-0547">Nucleotide-binding</keyword>
<dbReference type="Pfam" id="PF02518">
    <property type="entry name" value="HATPase_c"/>
    <property type="match status" value="1"/>
</dbReference>
<name>A0A6G3T879_9ACTN</name>
<protein>
    <recommendedName>
        <fullName evidence="2">histidine kinase</fullName>
        <ecNumber evidence="2">2.7.13.3</ecNumber>
    </recommendedName>
</protein>
<dbReference type="Proteomes" id="UP000475666">
    <property type="component" value="Unassembled WGS sequence"/>
</dbReference>
<evidence type="ECO:0000259" key="11">
    <source>
        <dbReference type="Pfam" id="PF07730"/>
    </source>
</evidence>
<dbReference type="InterPro" id="IPR050482">
    <property type="entry name" value="Sensor_HK_TwoCompSys"/>
</dbReference>
<evidence type="ECO:0000256" key="4">
    <source>
        <dbReference type="ARBA" id="ARBA00022679"/>
    </source>
</evidence>
<dbReference type="InterPro" id="IPR011712">
    <property type="entry name" value="Sig_transdc_His_kin_sub3_dim/P"/>
</dbReference>
<keyword evidence="6 12" id="KW-0418">Kinase</keyword>
<dbReference type="GO" id="GO:0016020">
    <property type="term" value="C:membrane"/>
    <property type="evidence" value="ECO:0007669"/>
    <property type="project" value="InterPro"/>
</dbReference>
<dbReference type="EC" id="2.7.13.3" evidence="2"/>
<keyword evidence="4" id="KW-0808">Transferase</keyword>
<evidence type="ECO:0000313" key="12">
    <source>
        <dbReference type="EMBL" id="NEC32655.1"/>
    </source>
</evidence>
<evidence type="ECO:0000256" key="2">
    <source>
        <dbReference type="ARBA" id="ARBA00012438"/>
    </source>
</evidence>
<keyword evidence="3" id="KW-0597">Phosphoprotein</keyword>
<dbReference type="Pfam" id="PF07730">
    <property type="entry name" value="HisKA_3"/>
    <property type="match status" value="1"/>
</dbReference>
<keyword evidence="9" id="KW-0812">Transmembrane</keyword>
<reference evidence="12 13" key="1">
    <citation type="submission" date="2020-01" db="EMBL/GenBank/DDBJ databases">
        <title>Insect and environment-associated Actinomycetes.</title>
        <authorList>
            <person name="Currrie C."/>
            <person name="Chevrette M."/>
            <person name="Carlson C."/>
            <person name="Stubbendieck R."/>
            <person name="Wendt-Pienkowski E."/>
        </authorList>
    </citation>
    <scope>NUCLEOTIDE SEQUENCE [LARGE SCALE GENOMIC DNA]</scope>
    <source>
        <strain evidence="12 13">SID7739</strain>
    </source>
</reference>
<keyword evidence="9" id="KW-0472">Membrane</keyword>
<feature type="non-terminal residue" evidence="12">
    <location>
        <position position="391"/>
    </location>
</feature>
<feature type="transmembrane region" description="Helical" evidence="9">
    <location>
        <begin position="28"/>
        <end position="45"/>
    </location>
</feature>